<evidence type="ECO:0000256" key="3">
    <source>
        <dbReference type="ARBA" id="ARBA00023098"/>
    </source>
</evidence>
<dbReference type="PANTHER" id="PTHR38764:SF1">
    <property type="entry name" value="ACYL CARRIER PROTEIN PHOSPHODIESTERASE"/>
    <property type="match status" value="1"/>
</dbReference>
<keyword evidence="3" id="KW-0443">Lipid metabolism</keyword>
<dbReference type="Proteomes" id="UP001500298">
    <property type="component" value="Unassembled WGS sequence"/>
</dbReference>
<evidence type="ECO:0000256" key="2">
    <source>
        <dbReference type="ARBA" id="ARBA00022801"/>
    </source>
</evidence>
<comment type="caution">
    <text evidence="4">The sequence shown here is derived from an EMBL/GenBank/DDBJ whole genome shotgun (WGS) entry which is preliminary data.</text>
</comment>
<evidence type="ECO:0000313" key="4">
    <source>
        <dbReference type="EMBL" id="GAA4829243.1"/>
    </source>
</evidence>
<protein>
    <submittedName>
        <fullName evidence="4">Acyl carrier protein phosphodiesterase</fullName>
    </submittedName>
</protein>
<keyword evidence="2" id="KW-0378">Hydrolase</keyword>
<evidence type="ECO:0000313" key="5">
    <source>
        <dbReference type="Proteomes" id="UP001500298"/>
    </source>
</evidence>
<accession>A0ABP9D6G1</accession>
<name>A0ABP9D6G1_9BACT</name>
<sequence>MNFLAHIYLSRHDEEEMVGNFLGDFVKGRNLDHYPPKLSAGIRLHRLIDVFTDTHPIFEESKQLLKPYFKRYTPVVIDMFYDHFLAANWSDYCEESLEQESLHFYDTMEKFDAYLPERVKYILPYMKADNWLLSYATVEGIGQALQGINRRTGGKAGIGEAIVQLTAHYEELKEHFQRFFPLLQEYVQEVRSQNK</sequence>
<gene>
    <name evidence="4" type="ORF">GCM10023331_12950</name>
</gene>
<evidence type="ECO:0000256" key="1">
    <source>
        <dbReference type="ARBA" id="ARBA00022516"/>
    </source>
</evidence>
<dbReference type="EMBL" id="BAABJX010000021">
    <property type="protein sequence ID" value="GAA4829243.1"/>
    <property type="molecule type" value="Genomic_DNA"/>
</dbReference>
<dbReference type="RefSeq" id="WP_345370245.1">
    <property type="nucleotide sequence ID" value="NZ_BAABJX010000021.1"/>
</dbReference>
<keyword evidence="5" id="KW-1185">Reference proteome</keyword>
<dbReference type="Pfam" id="PF04336">
    <property type="entry name" value="ACP_PD"/>
    <property type="match status" value="1"/>
</dbReference>
<proteinExistence type="predicted"/>
<dbReference type="PIRSF" id="PIRSF011489">
    <property type="entry name" value="DUF479"/>
    <property type="match status" value="1"/>
</dbReference>
<reference evidence="5" key="1">
    <citation type="journal article" date="2019" name="Int. J. Syst. Evol. Microbiol.">
        <title>The Global Catalogue of Microorganisms (GCM) 10K type strain sequencing project: providing services to taxonomists for standard genome sequencing and annotation.</title>
        <authorList>
            <consortium name="The Broad Institute Genomics Platform"/>
            <consortium name="The Broad Institute Genome Sequencing Center for Infectious Disease"/>
            <person name="Wu L."/>
            <person name="Ma J."/>
        </authorList>
    </citation>
    <scope>NUCLEOTIDE SEQUENCE [LARGE SCALE GENOMIC DNA]</scope>
    <source>
        <strain evidence="5">JCM 18326</strain>
    </source>
</reference>
<organism evidence="4 5">
    <name type="scientific">Algivirga pacifica</name>
    <dbReference type="NCBI Taxonomy" id="1162670"/>
    <lineage>
        <taxon>Bacteria</taxon>
        <taxon>Pseudomonadati</taxon>
        <taxon>Bacteroidota</taxon>
        <taxon>Cytophagia</taxon>
        <taxon>Cytophagales</taxon>
        <taxon>Flammeovirgaceae</taxon>
        <taxon>Algivirga</taxon>
    </lineage>
</organism>
<keyword evidence="1" id="KW-0444">Lipid biosynthesis</keyword>
<dbReference type="InterPro" id="IPR007431">
    <property type="entry name" value="ACP_PD"/>
</dbReference>
<dbReference type="PANTHER" id="PTHR38764">
    <property type="entry name" value="ACYL CARRIER PROTEIN PHOSPHODIESTERASE"/>
    <property type="match status" value="1"/>
</dbReference>